<dbReference type="EMBL" id="JAUJYO010000014">
    <property type="protein sequence ID" value="KAK1299113.1"/>
    <property type="molecule type" value="Genomic_DNA"/>
</dbReference>
<name>A0AAV9DCW2_ACOCL</name>
<dbReference type="InterPro" id="IPR057619">
    <property type="entry name" value="PH_PHS1"/>
</dbReference>
<protein>
    <recommendedName>
        <fullName evidence="1">Poor homologous synapsis 1 PH domain-containing protein</fullName>
    </recommendedName>
</protein>
<reference evidence="2" key="1">
    <citation type="journal article" date="2023" name="Nat. Commun.">
        <title>Diploid and tetraploid genomes of Acorus and the evolution of monocots.</title>
        <authorList>
            <person name="Ma L."/>
            <person name="Liu K.W."/>
            <person name="Li Z."/>
            <person name="Hsiao Y.Y."/>
            <person name="Qi Y."/>
            <person name="Fu T."/>
            <person name="Tang G.D."/>
            <person name="Zhang D."/>
            <person name="Sun W.H."/>
            <person name="Liu D.K."/>
            <person name="Li Y."/>
            <person name="Chen G.Z."/>
            <person name="Liu X.D."/>
            <person name="Liao X.Y."/>
            <person name="Jiang Y.T."/>
            <person name="Yu X."/>
            <person name="Hao Y."/>
            <person name="Huang J."/>
            <person name="Zhao X.W."/>
            <person name="Ke S."/>
            <person name="Chen Y.Y."/>
            <person name="Wu W.L."/>
            <person name="Hsu J.L."/>
            <person name="Lin Y.F."/>
            <person name="Huang M.D."/>
            <person name="Li C.Y."/>
            <person name="Huang L."/>
            <person name="Wang Z.W."/>
            <person name="Zhao X."/>
            <person name="Zhong W.Y."/>
            <person name="Peng D.H."/>
            <person name="Ahmad S."/>
            <person name="Lan S."/>
            <person name="Zhang J.S."/>
            <person name="Tsai W.C."/>
            <person name="Van de Peer Y."/>
            <person name="Liu Z.J."/>
        </authorList>
    </citation>
    <scope>NUCLEOTIDE SEQUENCE</scope>
    <source>
        <strain evidence="2">CP</strain>
    </source>
</reference>
<accession>A0AAV9DCW2</accession>
<dbReference type="AlphaFoldDB" id="A0AAV9DCW2"/>
<keyword evidence="3" id="KW-1185">Reference proteome</keyword>
<dbReference type="Proteomes" id="UP001180020">
    <property type="component" value="Unassembled WGS sequence"/>
</dbReference>
<comment type="caution">
    <text evidence="2">The sequence shown here is derived from an EMBL/GenBank/DDBJ whole genome shotgun (WGS) entry which is preliminary data.</text>
</comment>
<feature type="domain" description="Poor homologous synapsis 1 PH" evidence="1">
    <location>
        <begin position="111"/>
        <end position="142"/>
    </location>
</feature>
<gene>
    <name evidence="2" type="ORF">QJS10_CPB14g00067</name>
</gene>
<reference evidence="2" key="2">
    <citation type="submission" date="2023-06" db="EMBL/GenBank/DDBJ databases">
        <authorList>
            <person name="Ma L."/>
            <person name="Liu K.-W."/>
            <person name="Li Z."/>
            <person name="Hsiao Y.-Y."/>
            <person name="Qi Y."/>
            <person name="Fu T."/>
            <person name="Tang G."/>
            <person name="Zhang D."/>
            <person name="Sun W.-H."/>
            <person name="Liu D.-K."/>
            <person name="Li Y."/>
            <person name="Chen G.-Z."/>
            <person name="Liu X.-D."/>
            <person name="Liao X.-Y."/>
            <person name="Jiang Y.-T."/>
            <person name="Yu X."/>
            <person name="Hao Y."/>
            <person name="Huang J."/>
            <person name="Zhao X.-W."/>
            <person name="Ke S."/>
            <person name="Chen Y.-Y."/>
            <person name="Wu W.-L."/>
            <person name="Hsu J.-L."/>
            <person name="Lin Y.-F."/>
            <person name="Huang M.-D."/>
            <person name="Li C.-Y."/>
            <person name="Huang L."/>
            <person name="Wang Z.-W."/>
            <person name="Zhao X."/>
            <person name="Zhong W.-Y."/>
            <person name="Peng D.-H."/>
            <person name="Ahmad S."/>
            <person name="Lan S."/>
            <person name="Zhang J.-S."/>
            <person name="Tsai W.-C."/>
            <person name="Van De Peer Y."/>
            <person name="Liu Z.-J."/>
        </authorList>
    </citation>
    <scope>NUCLEOTIDE SEQUENCE</scope>
    <source>
        <strain evidence="2">CP</strain>
        <tissue evidence="2">Leaves</tissue>
    </source>
</reference>
<organism evidence="2 3">
    <name type="scientific">Acorus calamus</name>
    <name type="common">Sweet flag</name>
    <dbReference type="NCBI Taxonomy" id="4465"/>
    <lineage>
        <taxon>Eukaryota</taxon>
        <taxon>Viridiplantae</taxon>
        <taxon>Streptophyta</taxon>
        <taxon>Embryophyta</taxon>
        <taxon>Tracheophyta</taxon>
        <taxon>Spermatophyta</taxon>
        <taxon>Magnoliopsida</taxon>
        <taxon>Liliopsida</taxon>
        <taxon>Acoraceae</taxon>
        <taxon>Acorus</taxon>
    </lineage>
</organism>
<dbReference type="Pfam" id="PF25349">
    <property type="entry name" value="PH_PHS1"/>
    <property type="match status" value="2"/>
</dbReference>
<proteinExistence type="predicted"/>
<feature type="domain" description="Poor homologous synapsis 1 PH" evidence="1">
    <location>
        <begin position="36"/>
        <end position="110"/>
    </location>
</feature>
<evidence type="ECO:0000259" key="1">
    <source>
        <dbReference type="Pfam" id="PF25349"/>
    </source>
</evidence>
<sequence length="174" mass="19223">MAGALNYAPMISSSDSNGLVVGGGGGRGSDDAAVREQWEVEFSRFFPSRRRKTRPSPSSRVEQLGILRRRKTDRNGGSWVSSSCPVNLHLIKRCSGSVPIIVVCCRGRIYVEKFAMRFATSSAAQEFLNTLKESLKDASETEYPANSYSFDHSSQSEHVASTNELQYRYTTVIA</sequence>
<evidence type="ECO:0000313" key="2">
    <source>
        <dbReference type="EMBL" id="KAK1299113.1"/>
    </source>
</evidence>
<evidence type="ECO:0000313" key="3">
    <source>
        <dbReference type="Proteomes" id="UP001180020"/>
    </source>
</evidence>